<protein>
    <submittedName>
        <fullName evidence="1">Uncharacterized protein</fullName>
    </submittedName>
</protein>
<proteinExistence type="predicted"/>
<gene>
    <name evidence="1" type="ORF">Aco03nite_072270</name>
</gene>
<dbReference type="EMBL" id="BOMG01000091">
    <property type="protein sequence ID" value="GID58823.1"/>
    <property type="molecule type" value="Genomic_DNA"/>
</dbReference>
<reference evidence="1 2" key="1">
    <citation type="submission" date="2021-01" db="EMBL/GenBank/DDBJ databases">
        <title>Whole genome shotgun sequence of Actinoplanes couchii NBRC 106145.</title>
        <authorList>
            <person name="Komaki H."/>
            <person name="Tamura T."/>
        </authorList>
    </citation>
    <scope>NUCLEOTIDE SEQUENCE [LARGE SCALE GENOMIC DNA]</scope>
    <source>
        <strain evidence="1 2">NBRC 106145</strain>
    </source>
</reference>
<comment type="caution">
    <text evidence="1">The sequence shown here is derived from an EMBL/GenBank/DDBJ whole genome shotgun (WGS) entry which is preliminary data.</text>
</comment>
<sequence>MCHHNGEEAEKQGREYRVVPAADGYEGRGTGQKCETTDGPDACLPAIPHNI</sequence>
<dbReference type="Proteomes" id="UP000612282">
    <property type="component" value="Unassembled WGS sequence"/>
</dbReference>
<evidence type="ECO:0000313" key="1">
    <source>
        <dbReference type="EMBL" id="GID58823.1"/>
    </source>
</evidence>
<evidence type="ECO:0000313" key="2">
    <source>
        <dbReference type="Proteomes" id="UP000612282"/>
    </source>
</evidence>
<organism evidence="1 2">
    <name type="scientific">Actinoplanes couchii</name>
    <dbReference type="NCBI Taxonomy" id="403638"/>
    <lineage>
        <taxon>Bacteria</taxon>
        <taxon>Bacillati</taxon>
        <taxon>Actinomycetota</taxon>
        <taxon>Actinomycetes</taxon>
        <taxon>Micromonosporales</taxon>
        <taxon>Micromonosporaceae</taxon>
        <taxon>Actinoplanes</taxon>
    </lineage>
</organism>
<accession>A0ABQ3XJZ4</accession>
<keyword evidence="2" id="KW-1185">Reference proteome</keyword>
<name>A0ABQ3XJZ4_9ACTN</name>